<dbReference type="InterPro" id="IPR036890">
    <property type="entry name" value="HATPase_C_sf"/>
</dbReference>
<dbReference type="EMBL" id="CP007128">
    <property type="protein sequence ID" value="AHG89632.1"/>
    <property type="molecule type" value="Genomic_DNA"/>
</dbReference>
<reference evidence="3 4" key="1">
    <citation type="journal article" date="2014" name="Genome Announc.">
        <title>Genome Sequence and Methylome of Soil Bacterium Gemmatirosa kalamazoonensis KBS708T, a Member of the Rarely Cultivated Gemmatimonadetes Phylum.</title>
        <authorList>
            <person name="Debruyn J.M."/>
            <person name="Radosevich M."/>
            <person name="Wommack K.E."/>
            <person name="Polson S.W."/>
            <person name="Hauser L.J."/>
            <person name="Fawaz M.N."/>
            <person name="Korlach J."/>
            <person name="Tsai Y.C."/>
        </authorList>
    </citation>
    <scope>NUCLEOTIDE SEQUENCE [LARGE SCALE GENOMIC DNA]</scope>
    <source>
        <strain evidence="3 4">KBS708</strain>
    </source>
</reference>
<feature type="transmembrane region" description="Helical" evidence="1">
    <location>
        <begin position="126"/>
        <end position="143"/>
    </location>
</feature>
<keyword evidence="4" id="KW-1185">Reference proteome</keyword>
<dbReference type="Pfam" id="PF02518">
    <property type="entry name" value="HATPase_c"/>
    <property type="match status" value="1"/>
</dbReference>
<keyword evidence="3" id="KW-0418">Kinase</keyword>
<sequence>MPRRLSPALVLALIVPGIVALMSATQSWMLMSHERGPRPPYSTIAGYNLATWYLWAALAPLIVALGRRFPLDGARWRRSLPVHVVAGAAIAFAHAAATTVFVWLGIRTIENESLSAMFRGTTFSRFHFELLLYFAILGATLAIDYHRAFRDRAVQASALATELAQARLRALKMQLHPHFLFNTLHAITVLVDEDPAAARRMVARLGELLRHTLAANGSDEVPLGAELDFLRLYLEIEETRFQDRLRVSYDVAPDAQAALVPDLILQPLVENAVKHAVSARTAPVRVTVSARREGTRLELRVDDDGPGLGDGAPRDGIGLSTTRERLARLYGDAGRLTLGPGSGGVGASAVVELPYRPAA</sequence>
<keyword evidence="3" id="KW-0808">Transferase</keyword>
<evidence type="ECO:0000259" key="2">
    <source>
        <dbReference type="PROSITE" id="PS50109"/>
    </source>
</evidence>
<dbReference type="InterPro" id="IPR050640">
    <property type="entry name" value="Bact_2-comp_sensor_kinase"/>
</dbReference>
<evidence type="ECO:0000313" key="4">
    <source>
        <dbReference type="Proteomes" id="UP000019151"/>
    </source>
</evidence>
<dbReference type="GO" id="GO:0000155">
    <property type="term" value="F:phosphorelay sensor kinase activity"/>
    <property type="evidence" value="ECO:0007669"/>
    <property type="project" value="InterPro"/>
</dbReference>
<dbReference type="KEGG" id="gba:J421_2095"/>
<feature type="transmembrane region" description="Helical" evidence="1">
    <location>
        <begin position="84"/>
        <end position="106"/>
    </location>
</feature>
<dbReference type="Pfam" id="PF06580">
    <property type="entry name" value="His_kinase"/>
    <property type="match status" value="1"/>
</dbReference>
<dbReference type="InterPro" id="IPR005467">
    <property type="entry name" value="His_kinase_dom"/>
</dbReference>
<accession>W0RGS7</accession>
<name>W0RGS7_9BACT</name>
<dbReference type="HOGENOM" id="CLU_020473_1_1_0"/>
<dbReference type="PROSITE" id="PS50109">
    <property type="entry name" value="HIS_KIN"/>
    <property type="match status" value="1"/>
</dbReference>
<protein>
    <submittedName>
        <fullName evidence="3">Histidine kinase internal region</fullName>
    </submittedName>
</protein>
<dbReference type="InParanoid" id="W0RGS7"/>
<organism evidence="3 4">
    <name type="scientific">Gemmatirosa kalamazoonensis</name>
    <dbReference type="NCBI Taxonomy" id="861299"/>
    <lineage>
        <taxon>Bacteria</taxon>
        <taxon>Pseudomonadati</taxon>
        <taxon>Gemmatimonadota</taxon>
        <taxon>Gemmatimonadia</taxon>
        <taxon>Gemmatimonadales</taxon>
        <taxon>Gemmatimonadaceae</taxon>
        <taxon>Gemmatirosa</taxon>
    </lineage>
</organism>
<keyword evidence="1" id="KW-1133">Transmembrane helix</keyword>
<feature type="domain" description="Histidine kinase" evidence="2">
    <location>
        <begin position="264"/>
        <end position="357"/>
    </location>
</feature>
<dbReference type="InterPro" id="IPR010559">
    <property type="entry name" value="Sig_transdc_His_kin_internal"/>
</dbReference>
<dbReference type="OrthoDB" id="2514702at2"/>
<dbReference type="SUPFAM" id="SSF55874">
    <property type="entry name" value="ATPase domain of HSP90 chaperone/DNA topoisomerase II/histidine kinase"/>
    <property type="match status" value="1"/>
</dbReference>
<dbReference type="SMART" id="SM00387">
    <property type="entry name" value="HATPase_c"/>
    <property type="match status" value="1"/>
</dbReference>
<dbReference type="FunCoup" id="W0RGS7">
    <property type="interactions" value="47"/>
</dbReference>
<keyword evidence="1" id="KW-0472">Membrane</keyword>
<evidence type="ECO:0000313" key="3">
    <source>
        <dbReference type="EMBL" id="AHG89632.1"/>
    </source>
</evidence>
<dbReference type="Gene3D" id="3.30.565.10">
    <property type="entry name" value="Histidine kinase-like ATPase, C-terminal domain"/>
    <property type="match status" value="1"/>
</dbReference>
<dbReference type="PANTHER" id="PTHR34220">
    <property type="entry name" value="SENSOR HISTIDINE KINASE YPDA"/>
    <property type="match status" value="1"/>
</dbReference>
<dbReference type="eggNOG" id="COG2972">
    <property type="taxonomic scope" value="Bacteria"/>
</dbReference>
<dbReference type="InterPro" id="IPR003594">
    <property type="entry name" value="HATPase_dom"/>
</dbReference>
<proteinExistence type="predicted"/>
<dbReference type="PANTHER" id="PTHR34220:SF9">
    <property type="entry name" value="SIGNAL TRANSDUCTION HISTIDINE KINASE INTERNAL REGION DOMAIN-CONTAINING PROTEIN"/>
    <property type="match status" value="1"/>
</dbReference>
<feature type="transmembrane region" description="Helical" evidence="1">
    <location>
        <begin position="44"/>
        <end position="63"/>
    </location>
</feature>
<dbReference type="STRING" id="861299.J421_2095"/>
<dbReference type="GO" id="GO:0016020">
    <property type="term" value="C:membrane"/>
    <property type="evidence" value="ECO:0007669"/>
    <property type="project" value="InterPro"/>
</dbReference>
<gene>
    <name evidence="3" type="ORF">J421_2095</name>
</gene>
<evidence type="ECO:0000256" key="1">
    <source>
        <dbReference type="SAM" id="Phobius"/>
    </source>
</evidence>
<dbReference type="RefSeq" id="WP_025411123.1">
    <property type="nucleotide sequence ID" value="NZ_CP007128.1"/>
</dbReference>
<dbReference type="AlphaFoldDB" id="W0RGS7"/>
<keyword evidence="1" id="KW-0812">Transmembrane</keyword>
<dbReference type="Proteomes" id="UP000019151">
    <property type="component" value="Chromosome"/>
</dbReference>